<evidence type="ECO:0000256" key="1">
    <source>
        <dbReference type="SAM" id="MobiDB-lite"/>
    </source>
</evidence>
<keyword evidence="3" id="KW-1185">Reference proteome</keyword>
<sequence>MGVFKRSKKYEKSDSTPETDNKSDEAIVRARLQTMKVAPVFSPDWQKNHAALRAIAKVAAVEQSKPDNSPTNTLWEREEFVVRLVLESAKLTIILTLLTESFDEEERIMDVAVLEKAGKMMGCTSKAAVAEYYQYRSNLCLLFKCCLDYVESVQLIDLTILVRLMARNFGRIIDNRLDAGQAKSIFMFQIFYMYNIGRRIEEINSAKVIAAIIESDCMRLYLDCLFNHRDLISQEILITAFEGLSALSDSEAFQDVLPQIIDVECAKMITSNDAEVLQPILAIPEENLRLSPLIDLINHSYKVMDDQQ</sequence>
<gene>
    <name evidence="2" type="ORF">J8273_2959</name>
</gene>
<name>A0A8J6E576_9EUKA</name>
<dbReference type="EMBL" id="JAHDYR010000011">
    <property type="protein sequence ID" value="KAG9395392.1"/>
    <property type="molecule type" value="Genomic_DNA"/>
</dbReference>
<protein>
    <submittedName>
        <fullName evidence="2">Uncharacterized protein</fullName>
    </submittedName>
</protein>
<feature type="region of interest" description="Disordered" evidence="1">
    <location>
        <begin position="1"/>
        <end position="24"/>
    </location>
</feature>
<feature type="compositionally biased region" description="Basic and acidic residues" evidence="1">
    <location>
        <begin position="10"/>
        <end position="24"/>
    </location>
</feature>
<organism evidence="2 3">
    <name type="scientific">Carpediemonas membranifera</name>
    <dbReference type="NCBI Taxonomy" id="201153"/>
    <lineage>
        <taxon>Eukaryota</taxon>
        <taxon>Metamonada</taxon>
        <taxon>Carpediemonas-like organisms</taxon>
        <taxon>Carpediemonas</taxon>
    </lineage>
</organism>
<proteinExistence type="predicted"/>
<evidence type="ECO:0000313" key="3">
    <source>
        <dbReference type="Proteomes" id="UP000717585"/>
    </source>
</evidence>
<evidence type="ECO:0000313" key="2">
    <source>
        <dbReference type="EMBL" id="KAG9395392.1"/>
    </source>
</evidence>
<accession>A0A8J6E576</accession>
<reference evidence="2" key="1">
    <citation type="submission" date="2021-05" db="EMBL/GenBank/DDBJ databases">
        <title>A free-living protist that lacks canonical eukaryotic 1 DNA replication and segregation systems.</title>
        <authorList>
            <person name="Salas-Leiva D.E."/>
            <person name="Tromer E.C."/>
            <person name="Curtis B.A."/>
            <person name="Jerlstrom-Hultqvist J."/>
            <person name="Kolisko M."/>
            <person name="Yi Z."/>
            <person name="Salas-Leiva J.S."/>
            <person name="Gallot-Lavallee L."/>
            <person name="Kops G.J.P.L."/>
            <person name="Archibald J.M."/>
            <person name="Simpson A.G.B."/>
            <person name="Roger A.J."/>
        </authorList>
    </citation>
    <scope>NUCLEOTIDE SEQUENCE</scope>
    <source>
        <strain evidence="2">BICM</strain>
    </source>
</reference>
<comment type="caution">
    <text evidence="2">The sequence shown here is derived from an EMBL/GenBank/DDBJ whole genome shotgun (WGS) entry which is preliminary data.</text>
</comment>
<dbReference type="Proteomes" id="UP000717585">
    <property type="component" value="Unassembled WGS sequence"/>
</dbReference>
<dbReference type="AlphaFoldDB" id="A0A8J6E576"/>